<proteinExistence type="predicted"/>
<organism evidence="1 2">
    <name type="scientific">Dipteronia sinensis</name>
    <dbReference type="NCBI Taxonomy" id="43782"/>
    <lineage>
        <taxon>Eukaryota</taxon>
        <taxon>Viridiplantae</taxon>
        <taxon>Streptophyta</taxon>
        <taxon>Embryophyta</taxon>
        <taxon>Tracheophyta</taxon>
        <taxon>Spermatophyta</taxon>
        <taxon>Magnoliopsida</taxon>
        <taxon>eudicotyledons</taxon>
        <taxon>Gunneridae</taxon>
        <taxon>Pentapetalae</taxon>
        <taxon>rosids</taxon>
        <taxon>malvids</taxon>
        <taxon>Sapindales</taxon>
        <taxon>Sapindaceae</taxon>
        <taxon>Hippocastanoideae</taxon>
        <taxon>Acereae</taxon>
        <taxon>Dipteronia</taxon>
    </lineage>
</organism>
<gene>
    <name evidence="1" type="ORF">Dsin_021881</name>
</gene>
<dbReference type="AlphaFoldDB" id="A0AAE0A1S5"/>
<protein>
    <recommendedName>
        <fullName evidence="3">Reverse transcriptase domain-containing protein</fullName>
    </recommendedName>
</protein>
<reference evidence="1" key="1">
    <citation type="journal article" date="2023" name="Plant J.">
        <title>Genome sequences and population genomics provide insights into the demographic history, inbreeding, and mutation load of two 'living fossil' tree species of Dipteronia.</title>
        <authorList>
            <person name="Feng Y."/>
            <person name="Comes H.P."/>
            <person name="Chen J."/>
            <person name="Zhu S."/>
            <person name="Lu R."/>
            <person name="Zhang X."/>
            <person name="Li P."/>
            <person name="Qiu J."/>
            <person name="Olsen K.M."/>
            <person name="Qiu Y."/>
        </authorList>
    </citation>
    <scope>NUCLEOTIDE SEQUENCE</scope>
    <source>
        <strain evidence="1">NBL</strain>
    </source>
</reference>
<evidence type="ECO:0000313" key="2">
    <source>
        <dbReference type="Proteomes" id="UP001281410"/>
    </source>
</evidence>
<evidence type="ECO:0000313" key="1">
    <source>
        <dbReference type="EMBL" id="KAK3198466.1"/>
    </source>
</evidence>
<name>A0AAE0A1S5_9ROSI</name>
<comment type="caution">
    <text evidence="1">The sequence shown here is derived from an EMBL/GenBank/DDBJ whole genome shotgun (WGS) entry which is preliminary data.</text>
</comment>
<dbReference type="EMBL" id="JANJYJ010000007">
    <property type="protein sequence ID" value="KAK3198466.1"/>
    <property type="molecule type" value="Genomic_DNA"/>
</dbReference>
<dbReference type="Proteomes" id="UP001281410">
    <property type="component" value="Unassembled WGS sequence"/>
</dbReference>
<dbReference type="PANTHER" id="PTHR46890">
    <property type="entry name" value="NON-LTR RETROLELEMENT REVERSE TRANSCRIPTASE-LIKE PROTEIN-RELATED"/>
    <property type="match status" value="1"/>
</dbReference>
<sequence length="170" mass="19097">MNQLTALGSNGLPAAFFQKFWGTVGKSVTEACLEVLNEGRSPEMVNDTIITLIPEVQNPSTLPEFRPISLCNVVYKIIAKAITSENQCAFIPGRMISDNTIFGFECLHRLKRRKRKKGLNGFEARHVKGLRPCRVAFSGEDDVPNGFFYKLGQSDHELCFLGLILLYVEW</sequence>
<evidence type="ECO:0008006" key="3">
    <source>
        <dbReference type="Google" id="ProtNLM"/>
    </source>
</evidence>
<dbReference type="PANTHER" id="PTHR46890:SF48">
    <property type="entry name" value="RNA-DIRECTED DNA POLYMERASE"/>
    <property type="match status" value="1"/>
</dbReference>
<dbReference type="InterPro" id="IPR052343">
    <property type="entry name" value="Retrotransposon-Effector_Assoc"/>
</dbReference>
<keyword evidence="2" id="KW-1185">Reference proteome</keyword>
<accession>A0AAE0A1S5</accession>